<gene>
    <name evidence="2" type="ORF">THSYN_05510</name>
</gene>
<sequence>MNPQPQPRLTPQDYLAWERRQETRHEFFDGEIFAMTGASREHNLVCLNIAASLHTQLRGKPCEVYNNDMRVKVSETGMYTYPDIVAACAEPRFEDAEVDTLLNPVVIIEVLSDSTEQYDRGAKFRHYRTVASLQDYLLVAQTECRVEHYAREAAGRWLLTEYRGRDDTIDLPAAGCRLFLREMYERVPL</sequence>
<evidence type="ECO:0000313" key="2">
    <source>
        <dbReference type="EMBL" id="AUB80456.1"/>
    </source>
</evidence>
<dbReference type="EMBL" id="CP020370">
    <property type="protein sequence ID" value="AUB80456.1"/>
    <property type="molecule type" value="Genomic_DNA"/>
</dbReference>
<dbReference type="InterPro" id="IPR008538">
    <property type="entry name" value="Uma2"/>
</dbReference>
<dbReference type="Gene3D" id="3.90.1570.10">
    <property type="entry name" value="tt1808, chain A"/>
    <property type="match status" value="1"/>
</dbReference>
<evidence type="ECO:0000313" key="3">
    <source>
        <dbReference type="Proteomes" id="UP000232638"/>
    </source>
</evidence>
<keyword evidence="3" id="KW-1185">Reference proteome</keyword>
<dbReference type="RefSeq" id="WP_100918255.1">
    <property type="nucleotide sequence ID" value="NZ_CP020370.1"/>
</dbReference>
<reference evidence="2 3" key="1">
    <citation type="submission" date="2017-03" db="EMBL/GenBank/DDBJ databases">
        <title>Complete genome sequence of Candidatus 'Thiodictyon syntrophicum' sp. nov. strain Cad16T, a photolithoautotroph purple sulfur bacterium isolated from an alpine meromictic lake.</title>
        <authorList>
            <person name="Luedin S.M."/>
            <person name="Pothier J.F."/>
            <person name="Danza F."/>
            <person name="Storelli N."/>
            <person name="Wittwer M."/>
            <person name="Tonolla M."/>
        </authorList>
    </citation>
    <scope>NUCLEOTIDE SEQUENCE [LARGE SCALE GENOMIC DNA]</scope>
    <source>
        <strain evidence="2 3">Cad16T</strain>
    </source>
</reference>
<accession>A0A2K8U4D8</accession>
<organism evidence="2 3">
    <name type="scientific">Candidatus Thiodictyon syntrophicum</name>
    <dbReference type="NCBI Taxonomy" id="1166950"/>
    <lineage>
        <taxon>Bacteria</taxon>
        <taxon>Pseudomonadati</taxon>
        <taxon>Pseudomonadota</taxon>
        <taxon>Gammaproteobacteria</taxon>
        <taxon>Chromatiales</taxon>
        <taxon>Chromatiaceae</taxon>
        <taxon>Thiodictyon</taxon>
    </lineage>
</organism>
<protein>
    <recommendedName>
        <fullName evidence="1">Putative restriction endonuclease domain-containing protein</fullName>
    </recommendedName>
</protein>
<dbReference type="PANTHER" id="PTHR36558">
    <property type="entry name" value="GLR1098 PROTEIN"/>
    <property type="match status" value="1"/>
</dbReference>
<dbReference type="InterPro" id="IPR011335">
    <property type="entry name" value="Restrct_endonuc-II-like"/>
</dbReference>
<evidence type="ECO:0000259" key="1">
    <source>
        <dbReference type="Pfam" id="PF05685"/>
    </source>
</evidence>
<dbReference type="PANTHER" id="PTHR36558:SF1">
    <property type="entry name" value="RESTRICTION ENDONUCLEASE DOMAIN-CONTAINING PROTEIN-RELATED"/>
    <property type="match status" value="1"/>
</dbReference>
<proteinExistence type="predicted"/>
<name>A0A2K8U4D8_9GAMM</name>
<dbReference type="KEGG" id="tsy:THSYN_05510"/>
<feature type="domain" description="Putative restriction endonuclease" evidence="1">
    <location>
        <begin position="12"/>
        <end position="172"/>
    </location>
</feature>
<dbReference type="Pfam" id="PF05685">
    <property type="entry name" value="Uma2"/>
    <property type="match status" value="1"/>
</dbReference>
<dbReference type="SUPFAM" id="SSF52980">
    <property type="entry name" value="Restriction endonuclease-like"/>
    <property type="match status" value="1"/>
</dbReference>
<dbReference type="InterPro" id="IPR012296">
    <property type="entry name" value="Nuclease_put_TT1808"/>
</dbReference>
<dbReference type="AlphaFoldDB" id="A0A2K8U4D8"/>
<dbReference type="CDD" id="cd06260">
    <property type="entry name" value="DUF820-like"/>
    <property type="match status" value="1"/>
</dbReference>
<dbReference type="OrthoDB" id="26750at2"/>
<dbReference type="Proteomes" id="UP000232638">
    <property type="component" value="Chromosome"/>
</dbReference>